<proteinExistence type="inferred from homology"/>
<feature type="active site" evidence="9">
    <location>
        <position position="146"/>
    </location>
</feature>
<evidence type="ECO:0000256" key="5">
    <source>
        <dbReference type="ARBA" id="ARBA00022750"/>
    </source>
</evidence>
<dbReference type="InterPro" id="IPR001872">
    <property type="entry name" value="Peptidase_A8"/>
</dbReference>
<dbReference type="NCBIfam" id="TIGR00077">
    <property type="entry name" value="lspA"/>
    <property type="match status" value="1"/>
</dbReference>
<evidence type="ECO:0000256" key="2">
    <source>
        <dbReference type="ARBA" id="ARBA00022475"/>
    </source>
</evidence>
<comment type="subcellular location">
    <subcellularLocation>
        <location evidence="9">Cell membrane</location>
        <topology evidence="9">Multi-pass membrane protein</topology>
    </subcellularLocation>
</comment>
<feature type="active site" evidence="9">
    <location>
        <position position="164"/>
    </location>
</feature>
<feature type="transmembrane region" description="Helical" evidence="9">
    <location>
        <begin position="7"/>
        <end position="26"/>
    </location>
</feature>
<evidence type="ECO:0000313" key="12">
    <source>
        <dbReference type="EMBL" id="SFC28121.1"/>
    </source>
</evidence>
<dbReference type="Proteomes" id="UP000182258">
    <property type="component" value="Unassembled WGS sequence"/>
</dbReference>
<keyword evidence="4 9" id="KW-0812">Transmembrane</keyword>
<dbReference type="EMBL" id="LAPV01000093">
    <property type="protein sequence ID" value="KKC33189.1"/>
    <property type="molecule type" value="Genomic_DNA"/>
</dbReference>
<dbReference type="GO" id="GO:0005886">
    <property type="term" value="C:plasma membrane"/>
    <property type="evidence" value="ECO:0007669"/>
    <property type="project" value="UniProtKB-SubCell"/>
</dbReference>
<dbReference type="Pfam" id="PF01252">
    <property type="entry name" value="Peptidase_A8"/>
    <property type="match status" value="1"/>
</dbReference>
<gene>
    <name evidence="9" type="primary">lspA</name>
    <name evidence="12" type="ORF">SAMN04488059_103244</name>
    <name evidence="11" type="ORF">WH91_09045</name>
</gene>
<feature type="transmembrane region" description="Helical" evidence="9">
    <location>
        <begin position="92"/>
        <end position="112"/>
    </location>
</feature>
<evidence type="ECO:0000256" key="6">
    <source>
        <dbReference type="ARBA" id="ARBA00022801"/>
    </source>
</evidence>
<dbReference type="PANTHER" id="PTHR33695">
    <property type="entry name" value="LIPOPROTEIN SIGNAL PEPTIDASE"/>
    <property type="match status" value="1"/>
</dbReference>
<evidence type="ECO:0000256" key="1">
    <source>
        <dbReference type="ARBA" id="ARBA00006139"/>
    </source>
</evidence>
<keyword evidence="12" id="KW-0449">Lipoprotein</keyword>
<dbReference type="EC" id="3.4.23.36" evidence="9"/>
<keyword evidence="7 9" id="KW-1133">Transmembrane helix</keyword>
<comment type="similarity">
    <text evidence="1 9 10">Belongs to the peptidase A8 family.</text>
</comment>
<dbReference type="PATRIC" id="fig|728005.3.peg.4525"/>
<keyword evidence="5 9" id="KW-0064">Aspartyl protease</keyword>
<evidence type="ECO:0000313" key="13">
    <source>
        <dbReference type="Proteomes" id="UP000033519"/>
    </source>
</evidence>
<keyword evidence="8 9" id="KW-0472">Membrane</keyword>
<keyword evidence="6 9" id="KW-0378">Hydrolase</keyword>
<organism evidence="12 14">
    <name type="scientific">Devosia psychrophila</name>
    <dbReference type="NCBI Taxonomy" id="728005"/>
    <lineage>
        <taxon>Bacteria</taxon>
        <taxon>Pseudomonadati</taxon>
        <taxon>Pseudomonadota</taxon>
        <taxon>Alphaproteobacteria</taxon>
        <taxon>Hyphomicrobiales</taxon>
        <taxon>Devosiaceae</taxon>
        <taxon>Devosia</taxon>
    </lineage>
</organism>
<dbReference type="STRING" id="728005.SAMN04488059_103244"/>
<dbReference type="HAMAP" id="MF_00161">
    <property type="entry name" value="LspA"/>
    <property type="match status" value="1"/>
</dbReference>
<evidence type="ECO:0000256" key="10">
    <source>
        <dbReference type="RuleBase" id="RU004181"/>
    </source>
</evidence>
<comment type="catalytic activity">
    <reaction evidence="9">
        <text>Release of signal peptides from bacterial membrane prolipoproteins. Hydrolyzes -Xaa-Yaa-Zaa-|-(S,diacylglyceryl)Cys-, in which Xaa is hydrophobic (preferably Leu), and Yaa (Ala or Ser) and Zaa (Gly or Ala) have small, neutral side chains.</text>
        <dbReference type="EC" id="3.4.23.36"/>
    </reaction>
</comment>
<feature type="transmembrane region" description="Helical" evidence="9">
    <location>
        <begin position="156"/>
        <end position="179"/>
    </location>
</feature>
<keyword evidence="13" id="KW-1185">Reference proteome</keyword>
<reference evidence="11 13" key="1">
    <citation type="submission" date="2015-03" db="EMBL/GenBank/DDBJ databases">
        <authorList>
            <person name="Lepp D."/>
            <person name="Hassan Y.I."/>
            <person name="Li X.-Z."/>
            <person name="Zhou T."/>
        </authorList>
    </citation>
    <scope>NUCLEOTIDE SEQUENCE [LARGE SCALE GENOMIC DNA]</scope>
    <source>
        <strain evidence="11 13">Cr7-05</strain>
    </source>
</reference>
<dbReference type="AlphaFoldDB" id="A0A0F5PZE6"/>
<comment type="pathway">
    <text evidence="9">Protein modification; lipoprotein biosynthesis (signal peptide cleavage).</text>
</comment>
<evidence type="ECO:0000313" key="14">
    <source>
        <dbReference type="Proteomes" id="UP000182258"/>
    </source>
</evidence>
<accession>A0A0F5PZE6</accession>
<evidence type="ECO:0000256" key="9">
    <source>
        <dbReference type="HAMAP-Rule" id="MF_00161"/>
    </source>
</evidence>
<reference evidence="12 14" key="2">
    <citation type="submission" date="2016-10" db="EMBL/GenBank/DDBJ databases">
        <authorList>
            <person name="de Groot N.N."/>
        </authorList>
    </citation>
    <scope>NUCLEOTIDE SEQUENCE [LARGE SCALE GENOMIC DNA]</scope>
    <source>
        <strain evidence="12 14">CGMCC 1.10210</strain>
    </source>
</reference>
<evidence type="ECO:0000256" key="4">
    <source>
        <dbReference type="ARBA" id="ARBA00022692"/>
    </source>
</evidence>
<evidence type="ECO:0000256" key="3">
    <source>
        <dbReference type="ARBA" id="ARBA00022670"/>
    </source>
</evidence>
<evidence type="ECO:0000256" key="8">
    <source>
        <dbReference type="ARBA" id="ARBA00023136"/>
    </source>
</evidence>
<keyword evidence="2 9" id="KW-1003">Cell membrane</keyword>
<dbReference type="Proteomes" id="UP000033519">
    <property type="component" value="Unassembled WGS sequence"/>
</dbReference>
<comment type="function">
    <text evidence="9">This protein specifically catalyzes the removal of signal peptides from prolipoproteins.</text>
</comment>
<sequence>MLVNLKSVFHPSIYISLTMAILAFGLDRAHKAFAVSADCIAIGTANCVEVFTSYVPFAMTGWRGGEVVRVTDFFDYVLVWNTGISYGLFDSLPVWALGVVMLVAIVALSIWWARADSALVRLGLAFCIGGALSNAIDRLIYGAVADFFHLHWGDWSFYIFNIADVAITVGVILLIVDLLGLGKPQKPAN</sequence>
<dbReference type="EMBL" id="FOMB01000003">
    <property type="protein sequence ID" value="SFC28121.1"/>
    <property type="molecule type" value="Genomic_DNA"/>
</dbReference>
<dbReference type="UniPathway" id="UPA00665"/>
<dbReference type="GO" id="GO:0004190">
    <property type="term" value="F:aspartic-type endopeptidase activity"/>
    <property type="evidence" value="ECO:0007669"/>
    <property type="project" value="UniProtKB-UniRule"/>
</dbReference>
<name>A0A0F5PZE6_9HYPH</name>
<dbReference type="GO" id="GO:0006508">
    <property type="term" value="P:proteolysis"/>
    <property type="evidence" value="ECO:0007669"/>
    <property type="project" value="UniProtKB-KW"/>
</dbReference>
<keyword evidence="3 9" id="KW-0645">Protease</keyword>
<evidence type="ECO:0000313" key="11">
    <source>
        <dbReference type="EMBL" id="KKC33189.1"/>
    </source>
</evidence>
<evidence type="ECO:0000256" key="7">
    <source>
        <dbReference type="ARBA" id="ARBA00022989"/>
    </source>
</evidence>
<dbReference type="PANTHER" id="PTHR33695:SF1">
    <property type="entry name" value="LIPOPROTEIN SIGNAL PEPTIDASE"/>
    <property type="match status" value="1"/>
</dbReference>
<feature type="transmembrane region" description="Helical" evidence="9">
    <location>
        <begin position="119"/>
        <end position="136"/>
    </location>
</feature>
<protein>
    <recommendedName>
        <fullName evidence="9">Lipoprotein signal peptidase</fullName>
        <ecNumber evidence="9">3.4.23.36</ecNumber>
    </recommendedName>
    <alternativeName>
        <fullName evidence="9">Prolipoprotein signal peptidase</fullName>
    </alternativeName>
    <alternativeName>
        <fullName evidence="9">Signal peptidase II</fullName>
        <shortName evidence="9">SPase II</shortName>
    </alternativeName>
</protein>
<dbReference type="PRINTS" id="PR00781">
    <property type="entry name" value="LIPOSIGPTASE"/>
</dbReference>